<dbReference type="GeneID" id="54289389"/>
<dbReference type="RefSeq" id="XP_033384486.1">
    <property type="nucleotide sequence ID" value="XM_033531992.1"/>
</dbReference>
<evidence type="ECO:0008006" key="4">
    <source>
        <dbReference type="Google" id="ProtNLM"/>
    </source>
</evidence>
<gene>
    <name evidence="2" type="ORF">BU24DRAFT_462338</name>
</gene>
<dbReference type="Proteomes" id="UP000799778">
    <property type="component" value="Unassembled WGS sequence"/>
</dbReference>
<dbReference type="SUPFAM" id="SSF63748">
    <property type="entry name" value="Tudor/PWWP/MBT"/>
    <property type="match status" value="1"/>
</dbReference>
<accession>A0A6A5XTK3</accession>
<proteinExistence type="predicted"/>
<feature type="region of interest" description="Disordered" evidence="1">
    <location>
        <begin position="118"/>
        <end position="151"/>
    </location>
</feature>
<reference evidence="2" key="1">
    <citation type="journal article" date="2020" name="Stud. Mycol.">
        <title>101 Dothideomycetes genomes: a test case for predicting lifestyles and emergence of pathogens.</title>
        <authorList>
            <person name="Haridas S."/>
            <person name="Albert R."/>
            <person name="Binder M."/>
            <person name="Bloem J."/>
            <person name="Labutti K."/>
            <person name="Salamov A."/>
            <person name="Andreopoulos B."/>
            <person name="Baker S."/>
            <person name="Barry K."/>
            <person name="Bills G."/>
            <person name="Bluhm B."/>
            <person name="Cannon C."/>
            <person name="Castanera R."/>
            <person name="Culley D."/>
            <person name="Daum C."/>
            <person name="Ezra D."/>
            <person name="Gonzalez J."/>
            <person name="Henrissat B."/>
            <person name="Kuo A."/>
            <person name="Liang C."/>
            <person name="Lipzen A."/>
            <person name="Lutzoni F."/>
            <person name="Magnuson J."/>
            <person name="Mondo S."/>
            <person name="Nolan M."/>
            <person name="Ohm R."/>
            <person name="Pangilinan J."/>
            <person name="Park H.-J."/>
            <person name="Ramirez L."/>
            <person name="Alfaro M."/>
            <person name="Sun H."/>
            <person name="Tritt A."/>
            <person name="Yoshinaga Y."/>
            <person name="Zwiers L.-H."/>
            <person name="Turgeon B."/>
            <person name="Goodwin S."/>
            <person name="Spatafora J."/>
            <person name="Crous P."/>
            <person name="Grigoriev I."/>
        </authorList>
    </citation>
    <scope>NUCLEOTIDE SEQUENCE</scope>
    <source>
        <strain evidence="2">CBS 175.79</strain>
    </source>
</reference>
<dbReference type="OrthoDB" id="3767798at2759"/>
<evidence type="ECO:0000313" key="3">
    <source>
        <dbReference type="Proteomes" id="UP000799778"/>
    </source>
</evidence>
<name>A0A6A5XTK3_9PLEO</name>
<sequence length="456" mass="51658">MSTLSYRRGTYVIHQPYKPGRPGWPAVVIGYQDIPSTIRNYRSEMLEVPILLLHKNDIRWVNDDELSPFRSQTWTDEDACKYPGLREAFLTMINGVADGLEMVFWRILIENRYDEELPPDTDTAHADHRTDQRLIEAPPVQDLKGKGRTVIGDSATPSSIWTMSVRDGGKDLVPLKRSYDRSFSSDNCLYPSSTSRGESSKRRGGFPSGNEKDDINASHSLQLRTGTADSASTSYNEVRAGYTVRSEQFNEMDDDPEFVKFPVGPNRKPFYIPLHVVRDNGFCSAIQGDSIVRKNGKGWIYDRPSLCRVQPDEFEFVADFMYNKEFGLRQIGSEEEKARCFAECAGAWTAGEEIGIEELLDHIVAKLPQTAPWSDVGLEIVLFFAARVWETSGEPSRAHRDMKAMLSTFIADHFFEYVCAHFGDFKKQLDETPELAADIYTIMGDRARAKVGLQEE</sequence>
<keyword evidence="3" id="KW-1185">Reference proteome</keyword>
<dbReference type="AlphaFoldDB" id="A0A6A5XTK3"/>
<evidence type="ECO:0000313" key="2">
    <source>
        <dbReference type="EMBL" id="KAF2016147.1"/>
    </source>
</evidence>
<evidence type="ECO:0000256" key="1">
    <source>
        <dbReference type="SAM" id="MobiDB-lite"/>
    </source>
</evidence>
<dbReference type="EMBL" id="ML978069">
    <property type="protein sequence ID" value="KAF2016147.1"/>
    <property type="molecule type" value="Genomic_DNA"/>
</dbReference>
<protein>
    <recommendedName>
        <fullName evidence="4">PWWP domain-containing protein</fullName>
    </recommendedName>
</protein>
<dbReference type="Gene3D" id="2.30.30.140">
    <property type="match status" value="1"/>
</dbReference>
<feature type="compositionally biased region" description="Basic and acidic residues" evidence="1">
    <location>
        <begin position="122"/>
        <end position="134"/>
    </location>
</feature>
<feature type="region of interest" description="Disordered" evidence="1">
    <location>
        <begin position="190"/>
        <end position="217"/>
    </location>
</feature>
<organism evidence="2 3">
    <name type="scientific">Aaosphaeria arxii CBS 175.79</name>
    <dbReference type="NCBI Taxonomy" id="1450172"/>
    <lineage>
        <taxon>Eukaryota</taxon>
        <taxon>Fungi</taxon>
        <taxon>Dikarya</taxon>
        <taxon>Ascomycota</taxon>
        <taxon>Pezizomycotina</taxon>
        <taxon>Dothideomycetes</taxon>
        <taxon>Pleosporomycetidae</taxon>
        <taxon>Pleosporales</taxon>
        <taxon>Pleosporales incertae sedis</taxon>
        <taxon>Aaosphaeria</taxon>
    </lineage>
</organism>